<evidence type="ECO:0000313" key="2">
    <source>
        <dbReference type="EMBL" id="OSX73959.1"/>
    </source>
</evidence>
<evidence type="ECO:0000313" key="3">
    <source>
        <dbReference type="Proteomes" id="UP000218209"/>
    </source>
</evidence>
<gene>
    <name evidence="2" type="ORF">BU14_0317s0019</name>
</gene>
<reference evidence="2 3" key="1">
    <citation type="submission" date="2017-03" db="EMBL/GenBank/DDBJ databases">
        <title>WGS assembly of Porphyra umbilicalis.</title>
        <authorList>
            <person name="Brawley S.H."/>
            <person name="Blouin N.A."/>
            <person name="Ficko-Blean E."/>
            <person name="Wheeler G.L."/>
            <person name="Lohr M."/>
            <person name="Goodson H.V."/>
            <person name="Jenkins J.W."/>
            <person name="Blaby-Haas C.E."/>
            <person name="Helliwell K.E."/>
            <person name="Chan C."/>
            <person name="Marriage T."/>
            <person name="Bhattacharya D."/>
            <person name="Klein A.S."/>
            <person name="Badis Y."/>
            <person name="Brodie J."/>
            <person name="Cao Y."/>
            <person name="Collen J."/>
            <person name="Dittami S.M."/>
            <person name="Gachon C.M."/>
            <person name="Green B.R."/>
            <person name="Karpowicz S."/>
            <person name="Kim J.W."/>
            <person name="Kudahl U."/>
            <person name="Lin S."/>
            <person name="Michel G."/>
            <person name="Mittag M."/>
            <person name="Olson B.J."/>
            <person name="Pangilinan J."/>
            <person name="Peng Y."/>
            <person name="Qiu H."/>
            <person name="Shu S."/>
            <person name="Singer J.T."/>
            <person name="Smith A.G."/>
            <person name="Sprecher B.N."/>
            <person name="Wagner V."/>
            <person name="Wang W."/>
            <person name="Wang Z.-Y."/>
            <person name="Yan J."/>
            <person name="Yarish C."/>
            <person name="Zoeuner-Riek S."/>
            <person name="Zhuang Y."/>
            <person name="Zou Y."/>
            <person name="Lindquist E.A."/>
            <person name="Grimwood J."/>
            <person name="Barry K."/>
            <person name="Rokhsar D.S."/>
            <person name="Schmutz J."/>
            <person name="Stiller J.W."/>
            <person name="Grossman A.R."/>
            <person name="Prochnik S.E."/>
        </authorList>
    </citation>
    <scope>NUCLEOTIDE SEQUENCE [LARGE SCALE GENOMIC DNA]</scope>
    <source>
        <strain evidence="2">4086291</strain>
    </source>
</reference>
<protein>
    <submittedName>
        <fullName evidence="2">Uncharacterized protein</fullName>
    </submittedName>
</protein>
<proteinExistence type="predicted"/>
<keyword evidence="3" id="KW-1185">Reference proteome</keyword>
<feature type="region of interest" description="Disordered" evidence="1">
    <location>
        <begin position="1"/>
        <end position="20"/>
    </location>
</feature>
<dbReference type="Proteomes" id="UP000218209">
    <property type="component" value="Unassembled WGS sequence"/>
</dbReference>
<sequence>MAPLLSDAAAARAAAGPTAKRVMVLMSDTGGVTERLPKRSSPPLPTCTPRASPPGSSTSSPTLRAPRLRGSPPSTPSSRRGRPSGAPRGSMGASPRRARSPKPSPPPSRGATLPPRSPPTPPT</sequence>
<feature type="compositionally biased region" description="Low complexity" evidence="1">
    <location>
        <begin position="48"/>
        <end position="95"/>
    </location>
</feature>
<dbReference type="AlphaFoldDB" id="A0A1X6NZC2"/>
<evidence type="ECO:0000256" key="1">
    <source>
        <dbReference type="SAM" id="MobiDB-lite"/>
    </source>
</evidence>
<feature type="region of interest" description="Disordered" evidence="1">
    <location>
        <begin position="26"/>
        <end position="123"/>
    </location>
</feature>
<dbReference type="EMBL" id="KV918971">
    <property type="protein sequence ID" value="OSX73959.1"/>
    <property type="molecule type" value="Genomic_DNA"/>
</dbReference>
<organism evidence="2 3">
    <name type="scientific">Porphyra umbilicalis</name>
    <name type="common">Purple laver</name>
    <name type="synonym">Red alga</name>
    <dbReference type="NCBI Taxonomy" id="2786"/>
    <lineage>
        <taxon>Eukaryota</taxon>
        <taxon>Rhodophyta</taxon>
        <taxon>Bangiophyceae</taxon>
        <taxon>Bangiales</taxon>
        <taxon>Bangiaceae</taxon>
        <taxon>Porphyra</taxon>
    </lineage>
</organism>
<name>A0A1X6NZC2_PORUM</name>
<accession>A0A1X6NZC2</accession>